<gene>
    <name evidence="2" type="ORF">PoB_002156100</name>
</gene>
<dbReference type="InterPro" id="IPR027124">
    <property type="entry name" value="Swc5/CFDP1/2"/>
</dbReference>
<evidence type="ECO:0000256" key="1">
    <source>
        <dbReference type="SAM" id="SignalP"/>
    </source>
</evidence>
<dbReference type="InterPro" id="IPR036691">
    <property type="entry name" value="Endo/exonu/phosph_ase_sf"/>
</dbReference>
<comment type="caution">
    <text evidence="2">The sequence shown here is derived from an EMBL/GenBank/DDBJ whole genome shotgun (WGS) entry which is preliminary data.</text>
</comment>
<organism evidence="2 3">
    <name type="scientific">Plakobranchus ocellatus</name>
    <dbReference type="NCBI Taxonomy" id="259542"/>
    <lineage>
        <taxon>Eukaryota</taxon>
        <taxon>Metazoa</taxon>
        <taxon>Spiralia</taxon>
        <taxon>Lophotrochozoa</taxon>
        <taxon>Mollusca</taxon>
        <taxon>Gastropoda</taxon>
        <taxon>Heterobranchia</taxon>
        <taxon>Euthyneura</taxon>
        <taxon>Panpulmonata</taxon>
        <taxon>Sacoglossa</taxon>
        <taxon>Placobranchoidea</taxon>
        <taxon>Plakobranchidae</taxon>
        <taxon>Plakobranchus</taxon>
    </lineage>
</organism>
<dbReference type="PANTHER" id="PTHR23227">
    <property type="entry name" value="BUCENTAUR RELATED"/>
    <property type="match status" value="1"/>
</dbReference>
<dbReference type="AlphaFoldDB" id="A0AAV3ZGL4"/>
<dbReference type="SUPFAM" id="SSF56219">
    <property type="entry name" value="DNase I-like"/>
    <property type="match status" value="1"/>
</dbReference>
<keyword evidence="1" id="KW-0732">Signal</keyword>
<feature type="signal peptide" evidence="1">
    <location>
        <begin position="1"/>
        <end position="19"/>
    </location>
</feature>
<sequence>MHLTYMSVLLIWLLRGVLGAPSDTDRIVVAKLVAKPLNLAIIQVYAPTSDSEEVEVEKFYEEIGKAKDYLKSHDTIIVMVDFNAKIGDERIEDVVGPSGIGNINERGSRLIKWCQINGFTITNTCYQNHPVATVDLEEPR</sequence>
<keyword evidence="3" id="KW-1185">Reference proteome</keyword>
<accession>A0AAV3ZGL4</accession>
<dbReference type="PANTHER" id="PTHR23227:SF67">
    <property type="entry name" value="CRANIOFACIAL DEVELOPMENT PROTEIN 2-LIKE"/>
    <property type="match status" value="1"/>
</dbReference>
<evidence type="ECO:0000313" key="3">
    <source>
        <dbReference type="Proteomes" id="UP000735302"/>
    </source>
</evidence>
<reference evidence="2 3" key="1">
    <citation type="journal article" date="2021" name="Elife">
        <title>Chloroplast acquisition without the gene transfer in kleptoplastic sea slugs, Plakobranchus ocellatus.</title>
        <authorList>
            <person name="Maeda T."/>
            <person name="Takahashi S."/>
            <person name="Yoshida T."/>
            <person name="Shimamura S."/>
            <person name="Takaki Y."/>
            <person name="Nagai Y."/>
            <person name="Toyoda A."/>
            <person name="Suzuki Y."/>
            <person name="Arimoto A."/>
            <person name="Ishii H."/>
            <person name="Satoh N."/>
            <person name="Nishiyama T."/>
            <person name="Hasebe M."/>
            <person name="Maruyama T."/>
            <person name="Minagawa J."/>
            <person name="Obokata J."/>
            <person name="Shigenobu S."/>
        </authorList>
    </citation>
    <scope>NUCLEOTIDE SEQUENCE [LARGE SCALE GENOMIC DNA]</scope>
</reference>
<evidence type="ECO:0000313" key="2">
    <source>
        <dbReference type="EMBL" id="GFN95055.1"/>
    </source>
</evidence>
<name>A0AAV3ZGL4_9GAST</name>
<feature type="chain" id="PRO_5043562377" evidence="1">
    <location>
        <begin position="20"/>
        <end position="140"/>
    </location>
</feature>
<dbReference type="Gene3D" id="3.60.10.10">
    <property type="entry name" value="Endonuclease/exonuclease/phosphatase"/>
    <property type="match status" value="1"/>
</dbReference>
<dbReference type="EMBL" id="BLXT01002484">
    <property type="protein sequence ID" value="GFN95055.1"/>
    <property type="molecule type" value="Genomic_DNA"/>
</dbReference>
<dbReference type="Proteomes" id="UP000735302">
    <property type="component" value="Unassembled WGS sequence"/>
</dbReference>
<protein>
    <submittedName>
        <fullName evidence="2">Craniofacial development protein 2-like</fullName>
    </submittedName>
</protein>
<proteinExistence type="predicted"/>